<dbReference type="Gene3D" id="3.40.190.10">
    <property type="entry name" value="Periplasmic binding protein-like II"/>
    <property type="match status" value="1"/>
</dbReference>
<accession>A0A2P7S3V6</accession>
<gene>
    <name evidence="4" type="ORF">C7I85_23235</name>
</gene>
<dbReference type="Gene3D" id="3.10.105.10">
    <property type="entry name" value="Dipeptide-binding Protein, Domain 3"/>
    <property type="match status" value="1"/>
</dbReference>
<evidence type="ECO:0000259" key="3">
    <source>
        <dbReference type="Pfam" id="PF00496"/>
    </source>
</evidence>
<keyword evidence="5" id="KW-1185">Reference proteome</keyword>
<dbReference type="EMBL" id="PXYL01000015">
    <property type="protein sequence ID" value="PSJ57135.1"/>
    <property type="molecule type" value="Genomic_DNA"/>
</dbReference>
<evidence type="ECO:0000256" key="1">
    <source>
        <dbReference type="ARBA" id="ARBA00004418"/>
    </source>
</evidence>
<dbReference type="GO" id="GO:0030288">
    <property type="term" value="C:outer membrane-bounded periplasmic space"/>
    <property type="evidence" value="ECO:0007669"/>
    <property type="project" value="UniProtKB-ARBA"/>
</dbReference>
<protein>
    <submittedName>
        <fullName evidence="4">ABC transporter substrate-binding protein</fullName>
    </submittedName>
</protein>
<name>A0A2P7S3V6_9HYPH</name>
<dbReference type="CDD" id="cd08512">
    <property type="entry name" value="PBP2_NikA_DppA_OppA_like_7"/>
    <property type="match status" value="1"/>
</dbReference>
<dbReference type="PIRSF" id="PIRSF002741">
    <property type="entry name" value="MppA"/>
    <property type="match status" value="1"/>
</dbReference>
<dbReference type="Pfam" id="PF00496">
    <property type="entry name" value="SBP_bac_5"/>
    <property type="match status" value="1"/>
</dbReference>
<dbReference type="InterPro" id="IPR030678">
    <property type="entry name" value="Peptide/Ni-bd"/>
</dbReference>
<sequence length="513" mass="56432">MSLAGGVAFAKTPADTLVIAKVIDDAISFDPAESYEDTSSEVLHNTYETLVEYDAADISKLSGGIAESWSFSADNKTVTFRLRSGMTFASGNPVTANDVVYSFTRVVKADKTPAFILKQFGWSGESVGTMIKAVDDQTFEMTIAVDYAPSLVLNILSSVNASVVDSKTVIANEKDGDFGLAYLKDKSEGSGPFVLKTWKPNQTVMLQSNPAYRQGEPAMKRVILRHVPEAASQRLLLEKGDVDIASNLPGDQIAALEGNADIAISRNNTTRNLYIGLSQTVEPFTEPKVREALKYLVDYKGMTESLLKGEFTVLQSFWPSGFYASVDENPYSYDVEKAKALLAEAGYKDGFAFRLSVRNVSPAIDIAQAVEQSMSAAGIKMEILQTDQKQFITAYRERQFEAALGTWEPDFLDPHANAATFAHNLDNGPSASTKTVAWRNSWKDDTINALTDAAVRESDETKRIEMYKDLQRKVMADGPYIGLVQRTSQVAMRSNVKDYVVGPAMIFYRLVRK</sequence>
<evidence type="ECO:0000313" key="4">
    <source>
        <dbReference type="EMBL" id="PSJ57135.1"/>
    </source>
</evidence>
<dbReference type="Proteomes" id="UP000240653">
    <property type="component" value="Unassembled WGS sequence"/>
</dbReference>
<evidence type="ECO:0000313" key="5">
    <source>
        <dbReference type="Proteomes" id="UP000240653"/>
    </source>
</evidence>
<evidence type="ECO:0000256" key="2">
    <source>
        <dbReference type="ARBA" id="ARBA00005695"/>
    </source>
</evidence>
<dbReference type="PANTHER" id="PTHR30290:SF34">
    <property type="entry name" value="ABC TRANSPORTER, PERIPLASMIC OLIGO-PEPTIDE BINDING PROTEIN, PUTATIVE-RELATED"/>
    <property type="match status" value="1"/>
</dbReference>
<dbReference type="GO" id="GO:0015833">
    <property type="term" value="P:peptide transport"/>
    <property type="evidence" value="ECO:0007669"/>
    <property type="project" value="TreeGrafter"/>
</dbReference>
<reference evidence="4 5" key="1">
    <citation type="submission" date="2018-03" db="EMBL/GenBank/DDBJ databases">
        <title>The draft genome of Mesorhizobium soli JCM 19897.</title>
        <authorList>
            <person name="Li L."/>
            <person name="Liu L."/>
            <person name="Liang L."/>
            <person name="Wang T."/>
            <person name="Zhang X."/>
        </authorList>
    </citation>
    <scope>NUCLEOTIDE SEQUENCE [LARGE SCALE GENOMIC DNA]</scope>
    <source>
        <strain evidence="4 5">JCM 19897</strain>
    </source>
</reference>
<comment type="similarity">
    <text evidence="2">Belongs to the bacterial solute-binding protein 5 family.</text>
</comment>
<dbReference type="InterPro" id="IPR039424">
    <property type="entry name" value="SBP_5"/>
</dbReference>
<dbReference type="InterPro" id="IPR000914">
    <property type="entry name" value="SBP_5_dom"/>
</dbReference>
<dbReference type="SUPFAM" id="SSF53850">
    <property type="entry name" value="Periplasmic binding protein-like II"/>
    <property type="match status" value="1"/>
</dbReference>
<dbReference type="GO" id="GO:1904680">
    <property type="term" value="F:peptide transmembrane transporter activity"/>
    <property type="evidence" value="ECO:0007669"/>
    <property type="project" value="TreeGrafter"/>
</dbReference>
<feature type="domain" description="Solute-binding protein family 5" evidence="3">
    <location>
        <begin position="61"/>
        <end position="427"/>
    </location>
</feature>
<dbReference type="GO" id="GO:0043190">
    <property type="term" value="C:ATP-binding cassette (ABC) transporter complex"/>
    <property type="evidence" value="ECO:0007669"/>
    <property type="project" value="InterPro"/>
</dbReference>
<dbReference type="Gene3D" id="3.90.76.10">
    <property type="entry name" value="Dipeptide-binding Protein, Domain 1"/>
    <property type="match status" value="1"/>
</dbReference>
<proteinExistence type="inferred from homology"/>
<organism evidence="4 5">
    <name type="scientific">Pseudaminobacter soli</name>
    <name type="common">ex Li et al. 2025</name>
    <dbReference type="NCBI Taxonomy" id="1295366"/>
    <lineage>
        <taxon>Bacteria</taxon>
        <taxon>Pseudomonadati</taxon>
        <taxon>Pseudomonadota</taxon>
        <taxon>Alphaproteobacteria</taxon>
        <taxon>Hyphomicrobiales</taxon>
        <taxon>Phyllobacteriaceae</taxon>
        <taxon>Pseudaminobacter</taxon>
    </lineage>
</organism>
<dbReference type="AlphaFoldDB" id="A0A2P7S3V6"/>
<dbReference type="PANTHER" id="PTHR30290">
    <property type="entry name" value="PERIPLASMIC BINDING COMPONENT OF ABC TRANSPORTER"/>
    <property type="match status" value="1"/>
</dbReference>
<comment type="caution">
    <text evidence="4">The sequence shown here is derived from an EMBL/GenBank/DDBJ whole genome shotgun (WGS) entry which is preliminary data.</text>
</comment>
<comment type="subcellular location">
    <subcellularLocation>
        <location evidence="1">Periplasm</location>
    </subcellularLocation>
</comment>